<reference evidence="6" key="1">
    <citation type="submission" date="2020-04" db="EMBL/GenBank/DDBJ databases">
        <authorList>
            <person name="Alioto T."/>
            <person name="Alioto T."/>
            <person name="Gomez Garrido J."/>
        </authorList>
    </citation>
    <scope>NUCLEOTIDE SEQUENCE</scope>
    <source>
        <strain evidence="6">A484AB</strain>
    </source>
</reference>
<dbReference type="SUPFAM" id="SSF49493">
    <property type="entry name" value="HSP40/DnaJ peptide-binding domain"/>
    <property type="match status" value="2"/>
</dbReference>
<dbReference type="OrthoDB" id="10256793at2759"/>
<keyword evidence="2" id="KW-0677">Repeat</keyword>
<dbReference type="FunFam" id="2.10.230.10:FF:000002">
    <property type="entry name" value="Molecular chaperone DnaJ"/>
    <property type="match status" value="1"/>
</dbReference>
<proteinExistence type="predicted"/>
<dbReference type="PROSITE" id="PS51188">
    <property type="entry name" value="ZF_CR"/>
    <property type="match status" value="1"/>
</dbReference>
<dbReference type="Pfam" id="PF01556">
    <property type="entry name" value="DnaJ_C"/>
    <property type="match status" value="1"/>
</dbReference>
<protein>
    <submittedName>
        <fullName evidence="6">DnaJ homolog subfamily A member 3, mitochondrial-like</fullName>
    </submittedName>
</protein>
<dbReference type="GO" id="GO:0051082">
    <property type="term" value="F:unfolded protein binding"/>
    <property type="evidence" value="ECO:0007669"/>
    <property type="project" value="InterPro"/>
</dbReference>
<dbReference type="InterPro" id="IPR036410">
    <property type="entry name" value="HSP_DnaJ_Cys-rich_dom_sf"/>
</dbReference>
<evidence type="ECO:0000256" key="1">
    <source>
        <dbReference type="ARBA" id="ARBA00022723"/>
    </source>
</evidence>
<evidence type="ECO:0000256" key="2">
    <source>
        <dbReference type="ARBA" id="ARBA00022737"/>
    </source>
</evidence>
<keyword evidence="1" id="KW-0479">Metal-binding</keyword>
<dbReference type="AlphaFoldDB" id="A0A6S7FNK3"/>
<dbReference type="GO" id="GO:0043066">
    <property type="term" value="P:negative regulation of apoptotic process"/>
    <property type="evidence" value="ECO:0007669"/>
    <property type="project" value="TreeGrafter"/>
</dbReference>
<dbReference type="SUPFAM" id="SSF57938">
    <property type="entry name" value="DnaJ/Hsp40 cysteine-rich domain"/>
    <property type="match status" value="1"/>
</dbReference>
<dbReference type="FunFam" id="2.60.260.20:FF:000005">
    <property type="entry name" value="Chaperone protein dnaJ 1, mitochondrial"/>
    <property type="match status" value="1"/>
</dbReference>
<keyword evidence="5" id="KW-0143">Chaperone</keyword>
<dbReference type="EMBL" id="CACRXK020000128">
    <property type="protein sequence ID" value="CAB3978602.1"/>
    <property type="molecule type" value="Genomic_DNA"/>
</dbReference>
<comment type="caution">
    <text evidence="6">The sequence shown here is derived from an EMBL/GenBank/DDBJ whole genome shotgun (WGS) entry which is preliminary data.</text>
</comment>
<dbReference type="InterPro" id="IPR002939">
    <property type="entry name" value="DnaJ_C"/>
</dbReference>
<dbReference type="GO" id="GO:0031072">
    <property type="term" value="F:heat shock protein binding"/>
    <property type="evidence" value="ECO:0007669"/>
    <property type="project" value="InterPro"/>
</dbReference>
<sequence length="356" mass="38305">MNAEDILKSFFGGSNAGPFGSAGSNFTSGGFQEAAQYTLNLSFMEAVKGVNKEMSARTRVACDRCSGSRAEPGSSFSKCTSCNGSGEETVSTGFFHMRSTCRRCGGSGHIIKNPCRKCNGAGSMMETRKITVPVPAGIENGQTVRMPMGGGEIFITFKVDNSKIFERDGANVHSTATVSFTQAILGGSVRVPGLHGDVDVKIPAGTQSHQKVRLSGKGIPRLNSIGRGDHIVHFSIHIPRYLTEKQRALVTALAELDEDLQGTVNGVSENDKTKGNFEGSSWETIRNRANQFSDKIKQDMNNEMRNDYSDDKDEKSDILHQSDKTTRTALFVAFLLSTGIFAGILFSASNVSATTT</sequence>
<dbReference type="PANTHER" id="PTHR44145">
    <property type="entry name" value="DNAJ HOMOLOG SUBFAMILY A MEMBER 3, MITOCHONDRIAL"/>
    <property type="match status" value="1"/>
</dbReference>
<evidence type="ECO:0000256" key="3">
    <source>
        <dbReference type="ARBA" id="ARBA00022771"/>
    </source>
</evidence>
<dbReference type="CDD" id="cd10747">
    <property type="entry name" value="DnaJ_C"/>
    <property type="match status" value="1"/>
</dbReference>
<keyword evidence="4" id="KW-0862">Zinc</keyword>
<dbReference type="Gene3D" id="2.10.230.10">
    <property type="entry name" value="Heat shock protein DnaJ, cysteine-rich domain"/>
    <property type="match status" value="1"/>
</dbReference>
<dbReference type="InterPro" id="IPR051938">
    <property type="entry name" value="Apopto_cytoskel_mod"/>
</dbReference>
<dbReference type="InterPro" id="IPR008971">
    <property type="entry name" value="HSP40/DnaJ_pept-bd"/>
</dbReference>
<evidence type="ECO:0000256" key="5">
    <source>
        <dbReference type="ARBA" id="ARBA00023186"/>
    </source>
</evidence>
<dbReference type="GO" id="GO:0005739">
    <property type="term" value="C:mitochondrion"/>
    <property type="evidence" value="ECO:0007669"/>
    <property type="project" value="TreeGrafter"/>
</dbReference>
<dbReference type="Proteomes" id="UP001152795">
    <property type="component" value="Unassembled WGS sequence"/>
</dbReference>
<dbReference type="PANTHER" id="PTHR44145:SF3">
    <property type="entry name" value="DNAJ HOMOLOG SUBFAMILY A MEMBER 3, MITOCHONDRIAL"/>
    <property type="match status" value="1"/>
</dbReference>
<name>A0A6S7FNK3_PARCT</name>
<dbReference type="Gene3D" id="2.60.260.20">
    <property type="entry name" value="Urease metallochaperone UreE, N-terminal domain"/>
    <property type="match status" value="2"/>
</dbReference>
<dbReference type="GO" id="GO:0008270">
    <property type="term" value="F:zinc ion binding"/>
    <property type="evidence" value="ECO:0007669"/>
    <property type="project" value="UniProtKB-KW"/>
</dbReference>
<organism evidence="6 7">
    <name type="scientific">Paramuricea clavata</name>
    <name type="common">Red gorgonian</name>
    <name type="synonym">Violescent sea-whip</name>
    <dbReference type="NCBI Taxonomy" id="317549"/>
    <lineage>
        <taxon>Eukaryota</taxon>
        <taxon>Metazoa</taxon>
        <taxon>Cnidaria</taxon>
        <taxon>Anthozoa</taxon>
        <taxon>Octocorallia</taxon>
        <taxon>Malacalcyonacea</taxon>
        <taxon>Plexauridae</taxon>
        <taxon>Paramuricea</taxon>
    </lineage>
</organism>
<keyword evidence="3" id="KW-0863">Zinc-finger</keyword>
<dbReference type="GO" id="GO:0007005">
    <property type="term" value="P:mitochondrion organization"/>
    <property type="evidence" value="ECO:0007669"/>
    <property type="project" value="TreeGrafter"/>
</dbReference>
<evidence type="ECO:0000256" key="4">
    <source>
        <dbReference type="ARBA" id="ARBA00022833"/>
    </source>
</evidence>
<evidence type="ECO:0000313" key="6">
    <source>
        <dbReference type="EMBL" id="CAB3978602.1"/>
    </source>
</evidence>
<keyword evidence="7" id="KW-1185">Reference proteome</keyword>
<gene>
    <name evidence="6" type="ORF">PACLA_8A009580</name>
</gene>
<dbReference type="Pfam" id="PF00684">
    <property type="entry name" value="DnaJ_CXXCXGXG"/>
    <property type="match status" value="1"/>
</dbReference>
<accession>A0A6S7FNK3</accession>
<evidence type="ECO:0000313" key="7">
    <source>
        <dbReference type="Proteomes" id="UP001152795"/>
    </source>
</evidence>
<dbReference type="GO" id="GO:0006457">
    <property type="term" value="P:protein folding"/>
    <property type="evidence" value="ECO:0007669"/>
    <property type="project" value="InterPro"/>
</dbReference>
<dbReference type="InterPro" id="IPR001305">
    <property type="entry name" value="HSP_DnaJ_Cys-rich_dom"/>
</dbReference>